<evidence type="ECO:0000259" key="2">
    <source>
        <dbReference type="PROSITE" id="PS51840"/>
    </source>
</evidence>
<feature type="region of interest" description="Disordered" evidence="1">
    <location>
        <begin position="572"/>
        <end position="617"/>
    </location>
</feature>
<feature type="compositionally biased region" description="Low complexity" evidence="1">
    <location>
        <begin position="36"/>
        <end position="52"/>
    </location>
</feature>
<feature type="compositionally biased region" description="Polar residues" evidence="1">
    <location>
        <begin position="596"/>
        <end position="605"/>
    </location>
</feature>
<evidence type="ECO:0000313" key="3">
    <source>
        <dbReference type="EMBL" id="KAG0488823.1"/>
    </source>
</evidence>
<feature type="region of interest" description="Disordered" evidence="1">
    <location>
        <begin position="1"/>
        <end position="56"/>
    </location>
</feature>
<evidence type="ECO:0000256" key="1">
    <source>
        <dbReference type="SAM" id="MobiDB-lite"/>
    </source>
</evidence>
<dbReference type="InterPro" id="IPR039614">
    <property type="entry name" value="PMI1-like"/>
</dbReference>
<protein>
    <recommendedName>
        <fullName evidence="2">C2 NT-type domain-containing protein</fullName>
    </recommendedName>
</protein>
<dbReference type="PANTHER" id="PTHR33414:SF1">
    <property type="entry name" value="PROTEIN PLASTID MOVEMENT IMPAIRED 1-RELATED 1"/>
    <property type="match status" value="1"/>
</dbReference>
<name>A0A835RMC3_VANPL</name>
<feature type="compositionally biased region" description="Basic and acidic residues" evidence="1">
    <location>
        <begin position="576"/>
        <end position="593"/>
    </location>
</feature>
<sequence length="741" mass="82700">MLGSQALDKRPGISGDTESLSQALSDGPKKHRRACSSSSTCKTTTSSSFSSSQKEKKPSFWNWKPFKALSYSRQRRFDCLFSLHVHSIENLPASIANVALSVCWNRTTDPPSVAVGTSPVEAIDGVAEFEETLSHRCSVYGTRKSSRHSATKYEPRHFLIYVSVVDFPEVNFGSHLVDLTRLLPLNLEDLEEVESSYGRWSTSFRLLGQARGALLNVSFGFSLIGDGSLSSRNDKVLDSRDLKAGDEGSVGRVFSKGRRRVRSHSVDDLKILHEVLPPSFVNTVKKKDFLKCEEIELCYPQTSSETEPDVFCNGEFTTNSMLCENQLNDSEFVANKHGIENSKRINDGDLAFSKAEEYSNVDLGCKANRLSYAHCSVELKHEELPSDVLSCGESAGLEALKSETMTPNQACHAEVRSESKRERLKRESLNPFADVTMENVANEFLDMVGTDHNPFGLHSEVGEISPREQLWKQFEEEIFGSGSVLFGLDIEPEHKDSICKGHNLSKDSQDYDLPPMLQEAEWVIYKATQGLNQHSGNAFPSMQTDKDYTGQSMQQSAREVTSMLETCKRPGLLPNLERESDHVSPQKIPDSRKHGNTSYLASSINVDGEDKTSDKSSISLSTYHPFPKRITRSCKVKPYLVQAGRKEEEEEAISQLKVSEMDVAGRKSEGTKEKEWGHLRQQKCGSRWSVATGMGKRYKHPLMKSLAASEHFPVNSTVLLGDSFLSISFHVNGAFSKWREL</sequence>
<dbReference type="EMBL" id="JADCNL010000003">
    <property type="protein sequence ID" value="KAG0488823.1"/>
    <property type="molecule type" value="Genomic_DNA"/>
</dbReference>
<proteinExistence type="predicted"/>
<organism evidence="3 4">
    <name type="scientific">Vanilla planifolia</name>
    <name type="common">Vanilla</name>
    <dbReference type="NCBI Taxonomy" id="51239"/>
    <lineage>
        <taxon>Eukaryota</taxon>
        <taxon>Viridiplantae</taxon>
        <taxon>Streptophyta</taxon>
        <taxon>Embryophyta</taxon>
        <taxon>Tracheophyta</taxon>
        <taxon>Spermatophyta</taxon>
        <taxon>Magnoliopsida</taxon>
        <taxon>Liliopsida</taxon>
        <taxon>Asparagales</taxon>
        <taxon>Orchidaceae</taxon>
        <taxon>Vanilloideae</taxon>
        <taxon>Vanilleae</taxon>
        <taxon>Vanilla</taxon>
    </lineage>
</organism>
<dbReference type="PROSITE" id="PS51840">
    <property type="entry name" value="C2_NT"/>
    <property type="match status" value="1"/>
</dbReference>
<dbReference type="PANTHER" id="PTHR33414">
    <property type="entry name" value="PROTEIN PLASTID MOVEMENT IMPAIRED 1-RELATED 1"/>
    <property type="match status" value="1"/>
</dbReference>
<dbReference type="Pfam" id="PF10358">
    <property type="entry name" value="NT-C2"/>
    <property type="match status" value="1"/>
</dbReference>
<feature type="domain" description="C2 NT-type" evidence="2">
    <location>
        <begin position="69"/>
        <end position="223"/>
    </location>
</feature>
<accession>A0A835RMC3</accession>
<dbReference type="Proteomes" id="UP000636800">
    <property type="component" value="Chromosome 3"/>
</dbReference>
<gene>
    <name evidence="3" type="ORF">HPP92_007634</name>
</gene>
<dbReference type="AlphaFoldDB" id="A0A835RMC3"/>
<comment type="caution">
    <text evidence="3">The sequence shown here is derived from an EMBL/GenBank/DDBJ whole genome shotgun (WGS) entry which is preliminary data.</text>
</comment>
<keyword evidence="4" id="KW-1185">Reference proteome</keyword>
<evidence type="ECO:0000313" key="4">
    <source>
        <dbReference type="Proteomes" id="UP000636800"/>
    </source>
</evidence>
<reference evidence="3 4" key="1">
    <citation type="journal article" date="2020" name="Nat. Food">
        <title>A phased Vanilla planifolia genome enables genetic improvement of flavour and production.</title>
        <authorList>
            <person name="Hasing T."/>
            <person name="Tang H."/>
            <person name="Brym M."/>
            <person name="Khazi F."/>
            <person name="Huang T."/>
            <person name="Chambers A.H."/>
        </authorList>
    </citation>
    <scope>NUCLEOTIDE SEQUENCE [LARGE SCALE GENOMIC DNA]</scope>
    <source>
        <tissue evidence="3">Leaf</tissue>
    </source>
</reference>
<dbReference type="InterPro" id="IPR019448">
    <property type="entry name" value="NT-C2"/>
</dbReference>
<dbReference type="OrthoDB" id="278338at2759"/>